<accession>A0A521F8G6</accession>
<dbReference type="RefSeq" id="WP_142664332.1">
    <property type="nucleotide sequence ID" value="NZ_FXTK01000019.1"/>
</dbReference>
<dbReference type="Proteomes" id="UP000319014">
    <property type="component" value="Unassembled WGS sequence"/>
</dbReference>
<dbReference type="Gene3D" id="3.30.1360.120">
    <property type="entry name" value="Probable tRNA modification gtpase trme, domain 1"/>
    <property type="match status" value="1"/>
</dbReference>
<evidence type="ECO:0000313" key="1">
    <source>
        <dbReference type="EMBL" id="SMO92502.1"/>
    </source>
</evidence>
<keyword evidence="2" id="KW-1185">Reference proteome</keyword>
<reference evidence="1 2" key="1">
    <citation type="submission" date="2017-05" db="EMBL/GenBank/DDBJ databases">
        <authorList>
            <person name="Varghese N."/>
            <person name="Submissions S."/>
        </authorList>
    </citation>
    <scope>NUCLEOTIDE SEQUENCE [LARGE SCALE GENOMIC DNA]</scope>
    <source>
        <strain evidence="1 2">DSM 100094</strain>
    </source>
</reference>
<dbReference type="AlphaFoldDB" id="A0A521F8G6"/>
<dbReference type="InterPro" id="IPR027266">
    <property type="entry name" value="TrmE/GcvT-like"/>
</dbReference>
<protein>
    <submittedName>
        <fullName evidence="1">Sarcosine oxidase subunit gamma</fullName>
    </submittedName>
</protein>
<gene>
    <name evidence="1" type="ORF">SAMN06265221_1192</name>
</gene>
<dbReference type="EMBL" id="FXTK01000019">
    <property type="protein sequence ID" value="SMO92502.1"/>
    <property type="molecule type" value="Genomic_DNA"/>
</dbReference>
<proteinExistence type="predicted"/>
<name>A0A521F8G6_9RHOB</name>
<evidence type="ECO:0000313" key="2">
    <source>
        <dbReference type="Proteomes" id="UP000319014"/>
    </source>
</evidence>
<dbReference type="OrthoDB" id="7356349at2"/>
<organism evidence="1 2">
    <name type="scientific">Paracoccus laeviglucosivorans</name>
    <dbReference type="NCBI Taxonomy" id="1197861"/>
    <lineage>
        <taxon>Bacteria</taxon>
        <taxon>Pseudomonadati</taxon>
        <taxon>Pseudomonadota</taxon>
        <taxon>Alphaproteobacteria</taxon>
        <taxon>Rhodobacterales</taxon>
        <taxon>Paracoccaceae</taxon>
        <taxon>Paracoccus</taxon>
    </lineage>
</organism>
<sequence length="184" mass="19539">MTDLHPICALGATQPQTRRFGPLTLAENSELALASVALRRDAASPDLPQPVPGEWQAAGDIAAFWTGPDQWMVEGPGLAATDFAAQIAARAPGCSVTEQTDGFVAFEITSTTGPGPIRALLEKLVNVDAHRFTAGHATRTGFHHMSVFVIRRADDRLALIGMRSAAGTIWHALTDAAEQLEVMA</sequence>
<dbReference type="SUPFAM" id="SSF103025">
    <property type="entry name" value="Folate-binding domain"/>
    <property type="match status" value="1"/>
</dbReference>